<protein>
    <recommendedName>
        <fullName evidence="1">Enoyl reductase (ER) domain-containing protein</fullName>
    </recommendedName>
</protein>
<dbReference type="Gene3D" id="3.90.180.10">
    <property type="entry name" value="Medium-chain alcohol dehydrogenases, catalytic domain"/>
    <property type="match status" value="1"/>
</dbReference>
<accession>A0A0D2JHP9</accession>
<dbReference type="STRING" id="1442371.A0A0D2JHP9"/>
<dbReference type="GO" id="GO:0016491">
    <property type="term" value="F:oxidoreductase activity"/>
    <property type="evidence" value="ECO:0007669"/>
    <property type="project" value="InterPro"/>
</dbReference>
<dbReference type="InterPro" id="IPR011032">
    <property type="entry name" value="GroES-like_sf"/>
</dbReference>
<feature type="domain" description="Enoyl reductase (ER)" evidence="1">
    <location>
        <begin position="12"/>
        <end position="327"/>
    </location>
</feature>
<dbReference type="InterPro" id="IPR020843">
    <property type="entry name" value="ER"/>
</dbReference>
<dbReference type="Pfam" id="PF13602">
    <property type="entry name" value="ADH_zinc_N_2"/>
    <property type="match status" value="1"/>
</dbReference>
<gene>
    <name evidence="2" type="ORF">Z520_11584</name>
</gene>
<dbReference type="SMART" id="SM00829">
    <property type="entry name" value="PKS_ER"/>
    <property type="match status" value="1"/>
</dbReference>
<sequence length="354" mass="37804">MRAWQYTTTTGGLEKNLLLNASAPVPQPSPSQHLGRILATSFNPVDYKIAEIRLVSYFAIPKPATPGIDFAGYLVTPAAGSALKPGQLVIGASGTSLLAGGGLAEYAVAKDDQIVAIPEGLGPILASTIFVAGITAHQSIVPYVKAGDRIFINGGSGGAGVFGIQFAKAVGCHVMTTCSSTNVELCKSLGADAVIDYKKQNPLEALKAGSHQFDHVVDNVGSNFELYWKCHEYTRPGALFMAIGADISGAFVMDTISRKYWPAFLGGGKRQSVHFAPKAQPTDLEKIATWMKEGRVRAVIDEQFTFEQAHQAIERLKTGRAKGKIVVEVSSYGSTQVSMRFWRGPFCALYTVTG</sequence>
<dbReference type="CDD" id="cd08267">
    <property type="entry name" value="MDR1"/>
    <property type="match status" value="1"/>
</dbReference>
<dbReference type="OrthoDB" id="201656at2759"/>
<evidence type="ECO:0000313" key="3">
    <source>
        <dbReference type="Proteomes" id="UP000053411"/>
    </source>
</evidence>
<dbReference type="InterPro" id="IPR052733">
    <property type="entry name" value="Chloroplast_QOR"/>
</dbReference>
<dbReference type="EMBL" id="KN848101">
    <property type="protein sequence ID" value="KIX92732.1"/>
    <property type="molecule type" value="Genomic_DNA"/>
</dbReference>
<dbReference type="SUPFAM" id="SSF51735">
    <property type="entry name" value="NAD(P)-binding Rossmann-fold domains"/>
    <property type="match status" value="1"/>
</dbReference>
<dbReference type="Gene3D" id="3.40.50.720">
    <property type="entry name" value="NAD(P)-binding Rossmann-like Domain"/>
    <property type="match status" value="1"/>
</dbReference>
<proteinExistence type="predicted"/>
<evidence type="ECO:0000313" key="2">
    <source>
        <dbReference type="EMBL" id="KIX92732.1"/>
    </source>
</evidence>
<dbReference type="Pfam" id="PF08240">
    <property type="entry name" value="ADH_N"/>
    <property type="match status" value="1"/>
</dbReference>
<organism evidence="2 3">
    <name type="scientific">Fonsecaea multimorphosa CBS 102226</name>
    <dbReference type="NCBI Taxonomy" id="1442371"/>
    <lineage>
        <taxon>Eukaryota</taxon>
        <taxon>Fungi</taxon>
        <taxon>Dikarya</taxon>
        <taxon>Ascomycota</taxon>
        <taxon>Pezizomycotina</taxon>
        <taxon>Eurotiomycetes</taxon>
        <taxon>Chaetothyriomycetidae</taxon>
        <taxon>Chaetothyriales</taxon>
        <taxon>Herpotrichiellaceae</taxon>
        <taxon>Fonsecaea</taxon>
    </lineage>
</organism>
<dbReference type="RefSeq" id="XP_016626855.1">
    <property type="nucleotide sequence ID" value="XM_016782072.1"/>
</dbReference>
<dbReference type="PANTHER" id="PTHR44013">
    <property type="entry name" value="ZINC-TYPE ALCOHOL DEHYDROGENASE-LIKE PROTEIN C16A3.02C"/>
    <property type="match status" value="1"/>
</dbReference>
<dbReference type="Proteomes" id="UP000053411">
    <property type="component" value="Unassembled WGS sequence"/>
</dbReference>
<reference evidence="2 3" key="1">
    <citation type="submission" date="2015-01" db="EMBL/GenBank/DDBJ databases">
        <title>The Genome Sequence of Fonsecaea multimorphosa CBS 102226.</title>
        <authorList>
            <consortium name="The Broad Institute Genomics Platform"/>
            <person name="Cuomo C."/>
            <person name="de Hoog S."/>
            <person name="Gorbushina A."/>
            <person name="Stielow B."/>
            <person name="Teixiera M."/>
            <person name="Abouelleil A."/>
            <person name="Chapman S.B."/>
            <person name="Priest M."/>
            <person name="Young S.K."/>
            <person name="Wortman J."/>
            <person name="Nusbaum C."/>
            <person name="Birren B."/>
        </authorList>
    </citation>
    <scope>NUCLEOTIDE SEQUENCE [LARGE SCALE GENOMIC DNA]</scope>
    <source>
        <strain evidence="2 3">CBS 102226</strain>
    </source>
</reference>
<dbReference type="GeneID" id="27717330"/>
<evidence type="ECO:0000259" key="1">
    <source>
        <dbReference type="SMART" id="SM00829"/>
    </source>
</evidence>
<keyword evidence="3" id="KW-1185">Reference proteome</keyword>
<dbReference type="InterPro" id="IPR036291">
    <property type="entry name" value="NAD(P)-bd_dom_sf"/>
</dbReference>
<dbReference type="AlphaFoldDB" id="A0A0D2JHP9"/>
<name>A0A0D2JHP9_9EURO</name>
<dbReference type="VEuPathDB" id="FungiDB:Z520_11584"/>
<dbReference type="SUPFAM" id="SSF50129">
    <property type="entry name" value="GroES-like"/>
    <property type="match status" value="1"/>
</dbReference>
<dbReference type="PANTHER" id="PTHR44013:SF1">
    <property type="entry name" value="ZINC-TYPE ALCOHOL DEHYDROGENASE-LIKE PROTEIN C16A3.02C"/>
    <property type="match status" value="1"/>
</dbReference>
<dbReference type="InterPro" id="IPR013154">
    <property type="entry name" value="ADH-like_N"/>
</dbReference>